<dbReference type="PANTHER" id="PTHR32282">
    <property type="entry name" value="BINDING PROTEIN TRANSPEPTIDASE, PUTATIVE-RELATED"/>
    <property type="match status" value="1"/>
</dbReference>
<comment type="similarity">
    <text evidence="2">In the C-terminal section; belongs to the transpeptidase family.</text>
</comment>
<dbReference type="InterPro" id="IPR009647">
    <property type="entry name" value="PBP_C"/>
</dbReference>
<evidence type="ECO:0000256" key="7">
    <source>
        <dbReference type="ARBA" id="ARBA00022679"/>
    </source>
</evidence>
<feature type="domain" description="Penicillin-binding protein transpeptidase" evidence="12">
    <location>
        <begin position="312"/>
        <end position="559"/>
    </location>
</feature>
<dbReference type="InterPro" id="IPR011815">
    <property type="entry name" value="PBP_1c"/>
</dbReference>
<dbReference type="UniPathway" id="UPA00219"/>
<accession>E6KWM4</accession>
<evidence type="ECO:0000313" key="16">
    <source>
        <dbReference type="Proteomes" id="UP000032871"/>
    </source>
</evidence>
<dbReference type="Proteomes" id="UP000032871">
    <property type="component" value="Unassembled WGS sequence"/>
</dbReference>
<keyword evidence="4" id="KW-0121">Carboxypeptidase</keyword>
<name>E6KWM4_9PAST</name>
<dbReference type="NCBIfam" id="TIGR02073">
    <property type="entry name" value="PBP_1c"/>
    <property type="match status" value="1"/>
</dbReference>
<comment type="catalytic activity">
    <reaction evidence="11">
        <text>[GlcNAc-(1-&gt;4)-Mur2Ac(oyl-L-Ala-gamma-D-Glu-L-Lys-D-Ala-D-Ala)](n)-di-trans,octa-cis-undecaprenyl diphosphate + beta-D-GlcNAc-(1-&gt;4)-Mur2Ac(oyl-L-Ala-gamma-D-Glu-L-Lys-D-Ala-D-Ala)-di-trans,octa-cis-undecaprenyl diphosphate = [GlcNAc-(1-&gt;4)-Mur2Ac(oyl-L-Ala-gamma-D-Glu-L-Lys-D-Ala-D-Ala)](n+1)-di-trans,octa-cis-undecaprenyl diphosphate + di-trans,octa-cis-undecaprenyl diphosphate + H(+)</text>
        <dbReference type="Rhea" id="RHEA:23708"/>
        <dbReference type="Rhea" id="RHEA-COMP:9602"/>
        <dbReference type="Rhea" id="RHEA-COMP:9603"/>
        <dbReference type="ChEBI" id="CHEBI:15378"/>
        <dbReference type="ChEBI" id="CHEBI:58405"/>
        <dbReference type="ChEBI" id="CHEBI:60033"/>
        <dbReference type="ChEBI" id="CHEBI:78435"/>
        <dbReference type="EC" id="2.4.99.28"/>
    </reaction>
</comment>
<dbReference type="GO" id="GO:0006508">
    <property type="term" value="P:proteolysis"/>
    <property type="evidence" value="ECO:0007669"/>
    <property type="project" value="UniProtKB-KW"/>
</dbReference>
<feature type="domain" description="Penicillin-binding C-terminal" evidence="14">
    <location>
        <begin position="696"/>
        <end position="781"/>
    </location>
</feature>
<comment type="similarity">
    <text evidence="3">In the N-terminal section; belongs to the glycosyltransferase 51 family.</text>
</comment>
<proteinExistence type="inferred from homology"/>
<dbReference type="GO" id="GO:0008658">
    <property type="term" value="F:penicillin binding"/>
    <property type="evidence" value="ECO:0007669"/>
    <property type="project" value="InterPro"/>
</dbReference>
<gene>
    <name evidence="15" type="primary">pbpC</name>
    <name evidence="15" type="ORF">HMPREF9064_0568</name>
</gene>
<feature type="domain" description="Glycosyl transferase family 51" evidence="13">
    <location>
        <begin position="55"/>
        <end position="217"/>
    </location>
</feature>
<dbReference type="PANTHER" id="PTHR32282:SF15">
    <property type="entry name" value="PENICILLIN-BINDING PROTEIN 1C"/>
    <property type="match status" value="1"/>
</dbReference>
<sequence length="787" mass="89369">MVMSQKFRQCLYVVLCGLLLTAVVVHFLPHEPLKQRFPYSVAVYDEQQNLLRLTTAKDQKYRLWTPLEELSPQLVDAVLFQEDEWFYYHFGVNPYGLLRGAAQTYLLGGSAQGGSTITMQLARILWNIDSRTIHGKIEQIFRAVQLELQYSKQDILEAYFNFAPYGRNIEGAGTASLIYFNRANKNLNLAEAMTLAILPKNPNGYIQQNNQQLNPQLFNARNKLYARWMESRPQDRQWQSHFKLNYPLRPIEKLPFFAPHFTDQVLQQYAEKEEAKNGRLITSLNSGLQRLVERISQRYLQQQKTYGVNNLAVLLVDNRTMQIKALVGSADYFNPQISGQINGTLAKRSYGSTLKPFIYGLAFDQGLAHPKTILKDLPTNFADYQPENYEGNFLGPVSVTQALLQSRNIPAVEMAQRLKYPDLYDLLKQAEIVLPKEKAHYGLSLVLGGAELSMQQLAGLYTALANGGKWQPLQSLKEISAEQRVSLLSPESSYMLGDILAQNIRTDIYNKAIKTKLPIYWKTGTSNGLRDAWTAGYFGNYTLVVWFGNFNNKSNPHFIGRRLAAPLFLQLADAIIAQSPTMQDPLSREKLTLKDVPVCAADGNLPNKYCQQLTNTLFIPGKSPIQVSNIYQQLRVRKGTDVLACATDPIEETEQKIYEIWSSDYQKLFAQAGIMKRSPMVNAECPYEQQTQSLQQITHNPLKITSPLENRTYFINANSVEDHIPLIATTSGEVQHLYWFVNNAYLGESRADETFLWKPAGIGTYQITVVDEAGYRTTINVTVKITR</sequence>
<dbReference type="STRING" id="739.GCA_001059425_01699"/>
<evidence type="ECO:0000259" key="13">
    <source>
        <dbReference type="Pfam" id="PF00912"/>
    </source>
</evidence>
<keyword evidence="16" id="KW-1185">Reference proteome</keyword>
<keyword evidence="7 15" id="KW-0808">Transferase</keyword>
<comment type="caution">
    <text evidence="15">The sequence shown here is derived from an EMBL/GenBank/DDBJ whole genome shotgun (WGS) entry which is preliminary data.</text>
</comment>
<comment type="pathway">
    <text evidence="1">Cell wall biogenesis; peptidoglycan biosynthesis.</text>
</comment>
<dbReference type="GO" id="GO:0030288">
    <property type="term" value="C:outer membrane-bounded periplasmic space"/>
    <property type="evidence" value="ECO:0007669"/>
    <property type="project" value="TreeGrafter"/>
</dbReference>
<dbReference type="InterPro" id="IPR023346">
    <property type="entry name" value="Lysozyme-like_dom_sf"/>
</dbReference>
<dbReference type="SUPFAM" id="SSF56601">
    <property type="entry name" value="beta-lactamase/transpeptidase-like"/>
    <property type="match status" value="1"/>
</dbReference>
<reference evidence="15 16" key="1">
    <citation type="submission" date="2010-12" db="EMBL/GenBank/DDBJ databases">
        <authorList>
            <person name="Muzny D."/>
            <person name="Qin X."/>
            <person name="Deng J."/>
            <person name="Jiang H."/>
            <person name="Liu Y."/>
            <person name="Qu J."/>
            <person name="Song X.-Z."/>
            <person name="Zhang L."/>
            <person name="Thornton R."/>
            <person name="Coyle M."/>
            <person name="Francisco L."/>
            <person name="Jackson L."/>
            <person name="Javaid M."/>
            <person name="Korchina V."/>
            <person name="Kovar C."/>
            <person name="Mata R."/>
            <person name="Mathew T."/>
            <person name="Ngo R."/>
            <person name="Nguyen L."/>
            <person name="Nguyen N."/>
            <person name="Okwuonu G."/>
            <person name="Ongeri F."/>
            <person name="Pham C."/>
            <person name="Simmons D."/>
            <person name="Wilczek-Boney K."/>
            <person name="Hale W."/>
            <person name="Jakkamsetti A."/>
            <person name="Pham P."/>
            <person name="Ruth R."/>
            <person name="San Lucas F."/>
            <person name="Warren J."/>
            <person name="Zhang J."/>
            <person name="Zhao Z."/>
            <person name="Zhou C."/>
            <person name="Zhu D."/>
            <person name="Lee S."/>
            <person name="Bess C."/>
            <person name="Blankenburg K."/>
            <person name="Forbes L."/>
            <person name="Fu Q."/>
            <person name="Gubbala S."/>
            <person name="Hirani K."/>
            <person name="Jayaseelan J.C."/>
            <person name="Lara F."/>
            <person name="Munidasa M."/>
            <person name="Palculict T."/>
            <person name="Patil S."/>
            <person name="Pu L.-L."/>
            <person name="Saada N."/>
            <person name="Tang L."/>
            <person name="Weissenberger G."/>
            <person name="Zhu Y."/>
            <person name="Hemphill L."/>
            <person name="Shang Y."/>
            <person name="Youmans B."/>
            <person name="Ayvaz T."/>
            <person name="Ross M."/>
            <person name="Santibanez J."/>
            <person name="Aqrawi P."/>
            <person name="Gross S."/>
            <person name="Joshi V."/>
            <person name="Fowler G."/>
            <person name="Nazareth L."/>
            <person name="Reid J."/>
            <person name="Worley K."/>
            <person name="Petrosino J."/>
            <person name="Highlander S."/>
            <person name="Gibbs R."/>
        </authorList>
    </citation>
    <scope>NUCLEOTIDE SEQUENCE [LARGE SCALE GENOMIC DNA]</scope>
    <source>
        <strain evidence="15 16">ATCC 33393</strain>
    </source>
</reference>
<keyword evidence="9" id="KW-0511">Multifunctional enzyme</keyword>
<protein>
    <recommendedName>
        <fullName evidence="10">peptidoglycan glycosyltransferase</fullName>
        <ecNumber evidence="10">2.4.99.28</ecNumber>
    </recommendedName>
</protein>
<dbReference type="Gene3D" id="1.10.3810.10">
    <property type="entry name" value="Biosynthetic peptidoglycan transglycosylase-like"/>
    <property type="match status" value="1"/>
</dbReference>
<evidence type="ECO:0000256" key="10">
    <source>
        <dbReference type="ARBA" id="ARBA00044770"/>
    </source>
</evidence>
<dbReference type="InterPro" id="IPR001460">
    <property type="entry name" value="PCN-bd_Tpept"/>
</dbReference>
<evidence type="ECO:0000256" key="11">
    <source>
        <dbReference type="ARBA" id="ARBA00049902"/>
    </source>
</evidence>
<evidence type="ECO:0000256" key="3">
    <source>
        <dbReference type="ARBA" id="ARBA00007739"/>
    </source>
</evidence>
<evidence type="ECO:0000313" key="15">
    <source>
        <dbReference type="EMBL" id="EFU67905.1"/>
    </source>
</evidence>
<dbReference type="HOGENOM" id="CLU_006354_7_3_6"/>
<dbReference type="Pfam" id="PF06832">
    <property type="entry name" value="BiPBP_C"/>
    <property type="match status" value="1"/>
</dbReference>
<evidence type="ECO:0000256" key="8">
    <source>
        <dbReference type="ARBA" id="ARBA00022801"/>
    </source>
</evidence>
<dbReference type="EMBL" id="AEPS01000003">
    <property type="protein sequence ID" value="EFU67905.1"/>
    <property type="molecule type" value="Genomic_DNA"/>
</dbReference>
<evidence type="ECO:0000256" key="1">
    <source>
        <dbReference type="ARBA" id="ARBA00004752"/>
    </source>
</evidence>
<dbReference type="GO" id="GO:0008955">
    <property type="term" value="F:peptidoglycan glycosyltransferase activity"/>
    <property type="evidence" value="ECO:0007669"/>
    <property type="project" value="UniProtKB-EC"/>
</dbReference>
<dbReference type="GO" id="GO:0009252">
    <property type="term" value="P:peptidoglycan biosynthetic process"/>
    <property type="evidence" value="ECO:0007669"/>
    <property type="project" value="UniProtKB-UniPathway"/>
</dbReference>
<dbReference type="Pfam" id="PF00912">
    <property type="entry name" value="Transgly"/>
    <property type="match status" value="1"/>
</dbReference>
<evidence type="ECO:0000256" key="4">
    <source>
        <dbReference type="ARBA" id="ARBA00022645"/>
    </source>
</evidence>
<evidence type="ECO:0000259" key="12">
    <source>
        <dbReference type="Pfam" id="PF00905"/>
    </source>
</evidence>
<dbReference type="EC" id="2.4.99.28" evidence="10"/>
<dbReference type="Gene3D" id="3.40.710.10">
    <property type="entry name" value="DD-peptidase/beta-lactamase superfamily"/>
    <property type="match status" value="1"/>
</dbReference>
<keyword evidence="8" id="KW-0378">Hydrolase</keyword>
<organism evidence="15 16">
    <name type="scientific">Aggregatibacter segnis ATCC 33393</name>
    <dbReference type="NCBI Taxonomy" id="888057"/>
    <lineage>
        <taxon>Bacteria</taxon>
        <taxon>Pseudomonadati</taxon>
        <taxon>Pseudomonadota</taxon>
        <taxon>Gammaproteobacteria</taxon>
        <taxon>Pasteurellales</taxon>
        <taxon>Pasteurellaceae</taxon>
        <taxon>Aggregatibacter</taxon>
    </lineage>
</organism>
<dbReference type="SUPFAM" id="SSF53955">
    <property type="entry name" value="Lysozyme-like"/>
    <property type="match status" value="1"/>
</dbReference>
<dbReference type="InterPro" id="IPR012338">
    <property type="entry name" value="Beta-lactam/transpept-like"/>
</dbReference>
<dbReference type="Pfam" id="PF00905">
    <property type="entry name" value="Transpeptidase"/>
    <property type="match status" value="1"/>
</dbReference>
<evidence type="ECO:0000256" key="6">
    <source>
        <dbReference type="ARBA" id="ARBA00022676"/>
    </source>
</evidence>
<evidence type="ECO:0000256" key="9">
    <source>
        <dbReference type="ARBA" id="ARBA00023268"/>
    </source>
</evidence>
<dbReference type="AlphaFoldDB" id="E6KWM4"/>
<keyword evidence="6 15" id="KW-0328">Glycosyltransferase</keyword>
<dbReference type="InterPro" id="IPR001264">
    <property type="entry name" value="Glyco_trans_51"/>
</dbReference>
<keyword evidence="5" id="KW-0645">Protease</keyword>
<evidence type="ECO:0000259" key="14">
    <source>
        <dbReference type="Pfam" id="PF06832"/>
    </source>
</evidence>
<dbReference type="InterPro" id="IPR036950">
    <property type="entry name" value="PBP_transglycosylase"/>
</dbReference>
<evidence type="ECO:0000256" key="5">
    <source>
        <dbReference type="ARBA" id="ARBA00022670"/>
    </source>
</evidence>
<evidence type="ECO:0000256" key="2">
    <source>
        <dbReference type="ARBA" id="ARBA00007090"/>
    </source>
</evidence>
<dbReference type="InterPro" id="IPR050396">
    <property type="entry name" value="Glycosyltr_51/Transpeptidase"/>
</dbReference>
<dbReference type="GO" id="GO:0004180">
    <property type="term" value="F:carboxypeptidase activity"/>
    <property type="evidence" value="ECO:0007669"/>
    <property type="project" value="UniProtKB-KW"/>
</dbReference>